<comment type="caution">
    <text evidence="1">The sequence shown here is derived from an EMBL/GenBank/DDBJ whole genome shotgun (WGS) entry which is preliminary data.</text>
</comment>
<accession>A0A699UFA3</accession>
<protein>
    <submittedName>
        <fullName evidence="1">Uncharacterized protein</fullName>
    </submittedName>
</protein>
<dbReference type="AlphaFoldDB" id="A0A699UFA3"/>
<proteinExistence type="predicted"/>
<evidence type="ECO:0000313" key="1">
    <source>
        <dbReference type="EMBL" id="GFD20199.1"/>
    </source>
</evidence>
<name>A0A699UFA3_TANCI</name>
<dbReference type="EMBL" id="BKCJ011320340">
    <property type="protein sequence ID" value="GFD20199.1"/>
    <property type="molecule type" value="Genomic_DNA"/>
</dbReference>
<gene>
    <name evidence="1" type="ORF">Tci_892168</name>
</gene>
<sequence length="81" mass="9226">MATTSLSYVEKANCEPCVVVTKGRLAFLGNQKIVEDALRVEDYKRMARWLKENVRRRNEYIGALKARASGGDSVENLKFME</sequence>
<organism evidence="1">
    <name type="scientific">Tanacetum cinerariifolium</name>
    <name type="common">Dalmatian daisy</name>
    <name type="synonym">Chrysanthemum cinerariifolium</name>
    <dbReference type="NCBI Taxonomy" id="118510"/>
    <lineage>
        <taxon>Eukaryota</taxon>
        <taxon>Viridiplantae</taxon>
        <taxon>Streptophyta</taxon>
        <taxon>Embryophyta</taxon>
        <taxon>Tracheophyta</taxon>
        <taxon>Spermatophyta</taxon>
        <taxon>Magnoliopsida</taxon>
        <taxon>eudicotyledons</taxon>
        <taxon>Gunneridae</taxon>
        <taxon>Pentapetalae</taxon>
        <taxon>asterids</taxon>
        <taxon>campanulids</taxon>
        <taxon>Asterales</taxon>
        <taxon>Asteraceae</taxon>
        <taxon>Asteroideae</taxon>
        <taxon>Anthemideae</taxon>
        <taxon>Anthemidinae</taxon>
        <taxon>Tanacetum</taxon>
    </lineage>
</organism>
<reference evidence="1" key="1">
    <citation type="journal article" date="2019" name="Sci. Rep.">
        <title>Draft genome of Tanacetum cinerariifolium, the natural source of mosquito coil.</title>
        <authorList>
            <person name="Yamashiro T."/>
            <person name="Shiraishi A."/>
            <person name="Satake H."/>
            <person name="Nakayama K."/>
        </authorList>
    </citation>
    <scope>NUCLEOTIDE SEQUENCE</scope>
</reference>